<dbReference type="InterPro" id="IPR036047">
    <property type="entry name" value="F-box-like_dom_sf"/>
</dbReference>
<reference evidence="1 2" key="1">
    <citation type="submission" date="2014-03" db="EMBL/GenBank/DDBJ databases">
        <title>Draft genome of the hookworm Oesophagostomum dentatum.</title>
        <authorList>
            <person name="Mitreva M."/>
        </authorList>
    </citation>
    <scope>NUCLEOTIDE SEQUENCE [LARGE SCALE GENOMIC DNA]</scope>
    <source>
        <strain evidence="1 2">OD-Hann</strain>
    </source>
</reference>
<organism evidence="1 2">
    <name type="scientific">Oesophagostomum dentatum</name>
    <name type="common">Nodular worm</name>
    <dbReference type="NCBI Taxonomy" id="61180"/>
    <lineage>
        <taxon>Eukaryota</taxon>
        <taxon>Metazoa</taxon>
        <taxon>Ecdysozoa</taxon>
        <taxon>Nematoda</taxon>
        <taxon>Chromadorea</taxon>
        <taxon>Rhabditida</taxon>
        <taxon>Rhabditina</taxon>
        <taxon>Rhabditomorpha</taxon>
        <taxon>Strongyloidea</taxon>
        <taxon>Strongylidae</taxon>
        <taxon>Oesophagostomum</taxon>
    </lineage>
</organism>
<dbReference type="AlphaFoldDB" id="A0A0B1TGY3"/>
<accession>A0A0B1TGY3</accession>
<gene>
    <name evidence="1" type="ORF">OESDEN_03215</name>
</gene>
<protein>
    <submittedName>
        <fullName evidence="1">F-box domain protein</fullName>
    </submittedName>
</protein>
<name>A0A0B1TGY3_OESDE</name>
<evidence type="ECO:0000313" key="2">
    <source>
        <dbReference type="Proteomes" id="UP000053660"/>
    </source>
</evidence>
<evidence type="ECO:0000313" key="1">
    <source>
        <dbReference type="EMBL" id="KHJ96813.1"/>
    </source>
</evidence>
<dbReference type="Proteomes" id="UP000053660">
    <property type="component" value="Unassembled WGS sequence"/>
</dbReference>
<proteinExistence type="predicted"/>
<dbReference type="EMBL" id="KN549582">
    <property type="protein sequence ID" value="KHJ96813.1"/>
    <property type="molecule type" value="Genomic_DNA"/>
</dbReference>
<dbReference type="SUPFAM" id="SSF81383">
    <property type="entry name" value="F-box domain"/>
    <property type="match status" value="1"/>
</dbReference>
<keyword evidence="2" id="KW-1185">Reference proteome</keyword>
<sequence length="373" mass="42580">MEDENFLLSSGPDAFVSEFSRWSELSPELKVKILRYLPVQTVDSFKFLSKECLSLASRVPTEIYSVYLKKLRYYSLRNRGYVEKSMFLIVNGEEISFADDGSNGCIVERAAEEEKNRGLLPELQPHYPNEIYQSVAMRTFFQLTRNARITKLHVGTRLMDEQLERILEEQPKNTKITCKLLLVSTNDTKFLLKFLPFITPGCALATNTGCIVDPIEFYMDSACFDLAVMRTTPHIQIDDVALAGITDDQLSRVRATRIITRAPRISSCGINHLILQWVNGKRSIIKISLKETRSLDVDSIVEGVDPSYLVSEEELLESRSIRKILELVPCTGFRGGLRNKSGCLLTLDVYTNSCVIFNPYLQHIQWFREAFFS</sequence>